<proteinExistence type="predicted"/>
<feature type="region of interest" description="Disordered" evidence="1">
    <location>
        <begin position="1"/>
        <end position="28"/>
    </location>
</feature>
<sequence>MVSPEETTPDVVMTNNDEDDPDDGRTVA</sequence>
<dbReference type="Proteomes" id="UP000265520">
    <property type="component" value="Unassembled WGS sequence"/>
</dbReference>
<dbReference type="AlphaFoldDB" id="A0A392VS16"/>
<dbReference type="EMBL" id="LXQA011238728">
    <property type="protein sequence ID" value="MCI90229.1"/>
    <property type="molecule type" value="Genomic_DNA"/>
</dbReference>
<evidence type="ECO:0000256" key="1">
    <source>
        <dbReference type="SAM" id="MobiDB-lite"/>
    </source>
</evidence>
<comment type="caution">
    <text evidence="2">The sequence shown here is derived from an EMBL/GenBank/DDBJ whole genome shotgun (WGS) entry which is preliminary data.</text>
</comment>
<protein>
    <submittedName>
        <fullName evidence="2">Uncharacterized protein</fullName>
    </submittedName>
</protein>
<reference evidence="2 3" key="1">
    <citation type="journal article" date="2018" name="Front. Plant Sci.">
        <title>Red Clover (Trifolium pratense) and Zigzag Clover (T. medium) - A Picture of Genomic Similarities and Differences.</title>
        <authorList>
            <person name="Dluhosova J."/>
            <person name="Istvanek J."/>
            <person name="Nedelnik J."/>
            <person name="Repkova J."/>
        </authorList>
    </citation>
    <scope>NUCLEOTIDE SEQUENCE [LARGE SCALE GENOMIC DNA]</scope>
    <source>
        <strain evidence="3">cv. 10/8</strain>
        <tissue evidence="2">Leaf</tissue>
    </source>
</reference>
<evidence type="ECO:0000313" key="3">
    <source>
        <dbReference type="Proteomes" id="UP000265520"/>
    </source>
</evidence>
<name>A0A392VS16_9FABA</name>
<feature type="non-terminal residue" evidence="2">
    <location>
        <position position="28"/>
    </location>
</feature>
<organism evidence="2 3">
    <name type="scientific">Trifolium medium</name>
    <dbReference type="NCBI Taxonomy" id="97028"/>
    <lineage>
        <taxon>Eukaryota</taxon>
        <taxon>Viridiplantae</taxon>
        <taxon>Streptophyta</taxon>
        <taxon>Embryophyta</taxon>
        <taxon>Tracheophyta</taxon>
        <taxon>Spermatophyta</taxon>
        <taxon>Magnoliopsida</taxon>
        <taxon>eudicotyledons</taxon>
        <taxon>Gunneridae</taxon>
        <taxon>Pentapetalae</taxon>
        <taxon>rosids</taxon>
        <taxon>fabids</taxon>
        <taxon>Fabales</taxon>
        <taxon>Fabaceae</taxon>
        <taxon>Papilionoideae</taxon>
        <taxon>50 kb inversion clade</taxon>
        <taxon>NPAAA clade</taxon>
        <taxon>Hologalegina</taxon>
        <taxon>IRL clade</taxon>
        <taxon>Trifolieae</taxon>
        <taxon>Trifolium</taxon>
    </lineage>
</organism>
<accession>A0A392VS16</accession>
<evidence type="ECO:0000313" key="2">
    <source>
        <dbReference type="EMBL" id="MCI90229.1"/>
    </source>
</evidence>
<keyword evidence="3" id="KW-1185">Reference proteome</keyword>